<keyword evidence="11" id="KW-1185">Reference proteome</keyword>
<dbReference type="InterPro" id="IPR027417">
    <property type="entry name" value="P-loop_NTPase"/>
</dbReference>
<dbReference type="Pfam" id="PF14630">
    <property type="entry name" value="ORC5_C"/>
    <property type="match status" value="1"/>
</dbReference>
<feature type="domain" description="Origin recognition complex subunit 5 C-terminal" evidence="8">
    <location>
        <begin position="327"/>
        <end position="459"/>
    </location>
</feature>
<dbReference type="OrthoDB" id="365981at2759"/>
<dbReference type="PANTHER" id="PTHR12705:SF0">
    <property type="entry name" value="ORIGIN RECOGNITION COMPLEX SUBUNIT 5"/>
    <property type="match status" value="1"/>
</dbReference>
<keyword evidence="4" id="KW-0547">Nucleotide-binding</keyword>
<evidence type="ECO:0000256" key="5">
    <source>
        <dbReference type="ARBA" id="ARBA00022840"/>
    </source>
</evidence>
<evidence type="ECO:0000259" key="9">
    <source>
        <dbReference type="Pfam" id="PF21639"/>
    </source>
</evidence>
<dbReference type="EMBL" id="CAKASE010000066">
    <property type="protein sequence ID" value="CAG9571148.1"/>
    <property type="molecule type" value="Genomic_DNA"/>
</dbReference>
<keyword evidence="6" id="KW-0539">Nucleus</keyword>
<evidence type="ECO:0000256" key="3">
    <source>
        <dbReference type="ARBA" id="ARBA00022705"/>
    </source>
</evidence>
<evidence type="ECO:0000256" key="1">
    <source>
        <dbReference type="ARBA" id="ARBA00004123"/>
    </source>
</evidence>
<dbReference type="GO" id="GO:0005664">
    <property type="term" value="C:nuclear origin of replication recognition complex"/>
    <property type="evidence" value="ECO:0007669"/>
    <property type="project" value="TreeGrafter"/>
</dbReference>
<dbReference type="SUPFAM" id="SSF52540">
    <property type="entry name" value="P-loop containing nucleoside triphosphate hydrolases"/>
    <property type="match status" value="1"/>
</dbReference>
<dbReference type="AlphaFoldDB" id="A0A8J2QTE1"/>
<dbReference type="Proteomes" id="UP000789524">
    <property type="component" value="Unassembled WGS sequence"/>
</dbReference>
<comment type="subcellular location">
    <subcellularLocation>
        <location evidence="1">Nucleus</location>
    </subcellularLocation>
</comment>
<evidence type="ECO:0000256" key="6">
    <source>
        <dbReference type="ARBA" id="ARBA00023242"/>
    </source>
</evidence>
<evidence type="ECO:0000313" key="11">
    <source>
        <dbReference type="Proteomes" id="UP000789524"/>
    </source>
</evidence>
<comment type="caution">
    <text evidence="10">The sequence shown here is derived from an EMBL/GenBank/DDBJ whole genome shotgun (WGS) entry which is preliminary data.</text>
</comment>
<dbReference type="Pfam" id="PF21639">
    <property type="entry name" value="ORC5_lid"/>
    <property type="match status" value="1"/>
</dbReference>
<name>A0A8J2QTE1_9NEOP</name>
<keyword evidence="3" id="KW-0235">DNA replication</keyword>
<dbReference type="PANTHER" id="PTHR12705">
    <property type="entry name" value="ORIGIN RECOGNITION COMPLEX SUBUNIT 5"/>
    <property type="match status" value="1"/>
</dbReference>
<evidence type="ECO:0000256" key="2">
    <source>
        <dbReference type="ARBA" id="ARBA00006269"/>
    </source>
</evidence>
<dbReference type="GO" id="GO:0006270">
    <property type="term" value="P:DNA replication initiation"/>
    <property type="evidence" value="ECO:0007669"/>
    <property type="project" value="TreeGrafter"/>
</dbReference>
<evidence type="ECO:0000313" key="10">
    <source>
        <dbReference type="EMBL" id="CAG9571148.1"/>
    </source>
</evidence>
<reference evidence="10" key="1">
    <citation type="submission" date="2021-09" db="EMBL/GenBank/DDBJ databases">
        <authorList>
            <person name="Martin H S."/>
        </authorList>
    </citation>
    <scope>NUCLEOTIDE SEQUENCE</scope>
</reference>
<keyword evidence="5" id="KW-0067">ATP-binding</keyword>
<comment type="similarity">
    <text evidence="2">Belongs to the ORC5 family.</text>
</comment>
<proteinExistence type="inferred from homology"/>
<evidence type="ECO:0000259" key="8">
    <source>
        <dbReference type="Pfam" id="PF14630"/>
    </source>
</evidence>
<evidence type="ECO:0000259" key="7">
    <source>
        <dbReference type="Pfam" id="PF13191"/>
    </source>
</evidence>
<dbReference type="InterPro" id="IPR041664">
    <property type="entry name" value="AAA_16"/>
</dbReference>
<dbReference type="Gene3D" id="3.40.50.300">
    <property type="entry name" value="P-loop containing nucleotide triphosphate hydrolases"/>
    <property type="match status" value="1"/>
</dbReference>
<organism evidence="10 11">
    <name type="scientific">Danaus chrysippus</name>
    <name type="common">African queen</name>
    <dbReference type="NCBI Taxonomy" id="151541"/>
    <lineage>
        <taxon>Eukaryota</taxon>
        <taxon>Metazoa</taxon>
        <taxon>Ecdysozoa</taxon>
        <taxon>Arthropoda</taxon>
        <taxon>Hexapoda</taxon>
        <taxon>Insecta</taxon>
        <taxon>Pterygota</taxon>
        <taxon>Neoptera</taxon>
        <taxon>Endopterygota</taxon>
        <taxon>Lepidoptera</taxon>
        <taxon>Glossata</taxon>
        <taxon>Ditrysia</taxon>
        <taxon>Papilionoidea</taxon>
        <taxon>Nymphalidae</taxon>
        <taxon>Danainae</taxon>
        <taxon>Danaini</taxon>
        <taxon>Danaina</taxon>
        <taxon>Danaus</taxon>
        <taxon>Anosia</taxon>
    </lineage>
</organism>
<evidence type="ECO:0000256" key="4">
    <source>
        <dbReference type="ARBA" id="ARBA00022741"/>
    </source>
</evidence>
<gene>
    <name evidence="10" type="ORF">DCHRY22_LOCUS9644</name>
</gene>
<dbReference type="Pfam" id="PF13191">
    <property type="entry name" value="AAA_16"/>
    <property type="match status" value="1"/>
</dbReference>
<protein>
    <submittedName>
        <fullName evidence="10">(African queen) hypothetical protein</fullName>
    </submittedName>
</protein>
<sequence>MEELISTIPCREHQLQDLMDLLGEGDEPLPYSLFVSGSMATGKSLCVSKLLQYLNYKHVFIDCIECYSPKILYEAVVTGLTDQEDVKCDSMWELTNILNGVCVQTFKYKPIVLVFDRAERLRTMDQNMLMAFLRLREFCNLNICTIFVTNLVNENFYFKMGVREPIKLYFPNYTKDELFKIIFLNQKSFVNYLLSSSDACIDGQLKEDLENPELFANFLNAFLSVFYRPCRDLIELQHMARVNFVKYCEPIIKNEIKSTDLTKLWRHIAPILKTSLELLYLRINTSKSVQSPAKENNATLEETTRSYENTLKEELLSTKTFAQSFELPYYAKYLLIAAYLASYNPPKEDKRLFMKNHGKQKKKLQQVRAKAKITEKLNTQLGPKVFTLDRLLAIFYAILEDKIGLTSNLLAQIATLVELKLIAGSKEVDLDVSKYKCIVGYDFIAAVAQTVGFNVRKYLYDFI</sequence>
<dbReference type="InterPro" id="IPR020796">
    <property type="entry name" value="ORC5"/>
</dbReference>
<dbReference type="InterPro" id="IPR047088">
    <property type="entry name" value="ORC5_C"/>
</dbReference>
<dbReference type="InterPro" id="IPR048866">
    <property type="entry name" value="ORC5_lid"/>
</dbReference>
<feature type="domain" description="ORC5 lid" evidence="9">
    <location>
        <begin position="216"/>
        <end position="274"/>
    </location>
</feature>
<accession>A0A8J2QTE1</accession>
<feature type="domain" description="Orc1-like AAA ATPase" evidence="7">
    <location>
        <begin position="8"/>
        <end position="145"/>
    </location>
</feature>
<dbReference type="GO" id="GO:0003688">
    <property type="term" value="F:DNA replication origin binding"/>
    <property type="evidence" value="ECO:0007669"/>
    <property type="project" value="TreeGrafter"/>
</dbReference>